<organism evidence="13">
    <name type="scientific">Timema bartmani</name>
    <dbReference type="NCBI Taxonomy" id="61472"/>
    <lineage>
        <taxon>Eukaryota</taxon>
        <taxon>Metazoa</taxon>
        <taxon>Ecdysozoa</taxon>
        <taxon>Arthropoda</taxon>
        <taxon>Hexapoda</taxon>
        <taxon>Insecta</taxon>
        <taxon>Pterygota</taxon>
        <taxon>Neoptera</taxon>
        <taxon>Polyneoptera</taxon>
        <taxon>Phasmatodea</taxon>
        <taxon>Timematodea</taxon>
        <taxon>Timematoidea</taxon>
        <taxon>Timematidae</taxon>
        <taxon>Timema</taxon>
    </lineage>
</organism>
<keyword evidence="5 12" id="KW-0812">Transmembrane</keyword>
<keyword evidence="3 12" id="KW-0813">Transport</keyword>
<dbReference type="GO" id="GO:0005243">
    <property type="term" value="F:gap junction channel activity"/>
    <property type="evidence" value="ECO:0007669"/>
    <property type="project" value="TreeGrafter"/>
</dbReference>
<proteinExistence type="inferred from homology"/>
<evidence type="ECO:0000313" key="13">
    <source>
        <dbReference type="EMBL" id="CAD7442816.1"/>
    </source>
</evidence>
<comment type="function">
    <text evidence="12">Structural component of the gap junctions.</text>
</comment>
<keyword evidence="10 12" id="KW-0472">Membrane</keyword>
<dbReference type="InterPro" id="IPR000990">
    <property type="entry name" value="Innexin"/>
</dbReference>
<dbReference type="PRINTS" id="PR01262">
    <property type="entry name" value="INNEXIN"/>
</dbReference>
<gene>
    <name evidence="12" type="primary">inx</name>
    <name evidence="13" type="ORF">TBIB3V08_LOCUS5238</name>
</gene>
<comment type="subcellular location">
    <subcellularLocation>
        <location evidence="1">Cell junction</location>
        <location evidence="1">Gap junction</location>
    </subcellularLocation>
    <subcellularLocation>
        <location evidence="2 12">Cell membrane</location>
        <topology evidence="2 12">Multi-pass membrane protein</topology>
    </subcellularLocation>
</comment>
<evidence type="ECO:0000256" key="8">
    <source>
        <dbReference type="ARBA" id="ARBA00022989"/>
    </source>
</evidence>
<protein>
    <recommendedName>
        <fullName evidence="12">Innexin</fullName>
    </recommendedName>
</protein>
<keyword evidence="8 12" id="KW-1133">Transmembrane helix</keyword>
<evidence type="ECO:0000256" key="3">
    <source>
        <dbReference type="ARBA" id="ARBA00022448"/>
    </source>
</evidence>
<keyword evidence="11 12" id="KW-0407">Ion channel</keyword>
<sequence length="385" mass="43892">MLSFLGQLQGRVKPRAPGHVRVDSRVSSLHHRATSVLLLTCCVLVCVRQYFGQPIHCVLDVTGDLAAIQEQVLNTYCFVTTTYTVVHDLNPEHYPNVGVGPSWWRGRELPVKRHAYYQWVPLVLFLQSLLFAMPHAAWKYWEGGLVRASLADLVDQRVTLYLDRAKRRDLLRRLARYFSARLHSHRFWATGFLFCDTLNLVNIMANVYLTDCLLGGSFSSYGGEVLRFLQLNPEDGRYDRIDAIFPKVTKCTFHKFGPSGSIQNHEALCVMGLNVVNEKIYTVLWFWFAMVAVVTVLAFLWKLLGIGLLLCTKGGCYVAWVQRVLGVPAVLDQTYLYPLFRYCDLGDWLYLHLMANNMDSGMYTDFVKELLGVMGGDVSNMLRSK</sequence>
<accession>A0A7R9I153</accession>
<dbReference type="GO" id="GO:0005886">
    <property type="term" value="C:plasma membrane"/>
    <property type="evidence" value="ECO:0007669"/>
    <property type="project" value="UniProtKB-SubCell"/>
</dbReference>
<comment type="caution">
    <text evidence="12">Lacks conserved residue(s) required for the propagation of feature annotation.</text>
</comment>
<dbReference type="GO" id="GO:0034220">
    <property type="term" value="P:monoatomic ion transmembrane transport"/>
    <property type="evidence" value="ECO:0007669"/>
    <property type="project" value="UniProtKB-KW"/>
</dbReference>
<feature type="transmembrane region" description="Helical" evidence="12">
    <location>
        <begin position="284"/>
        <end position="304"/>
    </location>
</feature>
<dbReference type="EMBL" id="OD565864">
    <property type="protein sequence ID" value="CAD7442816.1"/>
    <property type="molecule type" value="Genomic_DNA"/>
</dbReference>
<evidence type="ECO:0000256" key="5">
    <source>
        <dbReference type="ARBA" id="ARBA00022692"/>
    </source>
</evidence>
<comment type="similarity">
    <text evidence="12">Belongs to the pannexin family.</text>
</comment>
<keyword evidence="7" id="KW-0965">Cell junction</keyword>
<evidence type="ECO:0000256" key="4">
    <source>
        <dbReference type="ARBA" id="ARBA00022475"/>
    </source>
</evidence>
<evidence type="ECO:0000256" key="9">
    <source>
        <dbReference type="ARBA" id="ARBA00023065"/>
    </source>
</evidence>
<evidence type="ECO:0000256" key="7">
    <source>
        <dbReference type="ARBA" id="ARBA00022949"/>
    </source>
</evidence>
<evidence type="ECO:0000256" key="2">
    <source>
        <dbReference type="ARBA" id="ARBA00004651"/>
    </source>
</evidence>
<keyword evidence="6" id="KW-0303">Gap junction</keyword>
<name>A0A7R9I153_9NEOP</name>
<evidence type="ECO:0000256" key="10">
    <source>
        <dbReference type="ARBA" id="ARBA00023136"/>
    </source>
</evidence>
<keyword evidence="4" id="KW-1003">Cell membrane</keyword>
<reference evidence="13" key="1">
    <citation type="submission" date="2020-11" db="EMBL/GenBank/DDBJ databases">
        <authorList>
            <person name="Tran Van P."/>
        </authorList>
    </citation>
    <scope>NUCLEOTIDE SEQUENCE</scope>
</reference>
<evidence type="ECO:0000256" key="1">
    <source>
        <dbReference type="ARBA" id="ARBA00004610"/>
    </source>
</evidence>
<dbReference type="GO" id="GO:0005921">
    <property type="term" value="C:gap junction"/>
    <property type="evidence" value="ECO:0007669"/>
    <property type="project" value="UniProtKB-SubCell"/>
</dbReference>
<evidence type="ECO:0000256" key="6">
    <source>
        <dbReference type="ARBA" id="ARBA00022868"/>
    </source>
</evidence>
<evidence type="ECO:0000256" key="11">
    <source>
        <dbReference type="ARBA" id="ARBA00023303"/>
    </source>
</evidence>
<dbReference type="PROSITE" id="PS51013">
    <property type="entry name" value="PANNEXIN"/>
    <property type="match status" value="1"/>
</dbReference>
<dbReference type="Pfam" id="PF00876">
    <property type="entry name" value="Innexin"/>
    <property type="match status" value="1"/>
</dbReference>
<evidence type="ECO:0000256" key="12">
    <source>
        <dbReference type="RuleBase" id="RU010713"/>
    </source>
</evidence>
<dbReference type="PANTHER" id="PTHR11893">
    <property type="entry name" value="INNEXIN"/>
    <property type="match status" value="1"/>
</dbReference>
<dbReference type="GO" id="GO:0007602">
    <property type="term" value="P:phototransduction"/>
    <property type="evidence" value="ECO:0007669"/>
    <property type="project" value="TreeGrafter"/>
</dbReference>
<keyword evidence="9 12" id="KW-0406">Ion transport</keyword>
<dbReference type="PANTHER" id="PTHR11893:SF38">
    <property type="entry name" value="INNEXIN INX7"/>
    <property type="match status" value="1"/>
</dbReference>
<dbReference type="AlphaFoldDB" id="A0A7R9I153"/>